<gene>
    <name evidence="1" type="ORF">EAS64_23390</name>
</gene>
<dbReference type="RefSeq" id="WP_145856035.1">
    <property type="nucleotide sequence ID" value="NZ_RPFW01000004.1"/>
</dbReference>
<reference evidence="1 2" key="1">
    <citation type="submission" date="2018-11" db="EMBL/GenBank/DDBJ databases">
        <title>Trebonia kvetii gen.nov., sp.nov., a novel acidophilic actinobacterium, and proposal of the new actinobacterial family Treboniaceae fam. nov.</title>
        <authorList>
            <person name="Rapoport D."/>
            <person name="Sagova-Mareckova M."/>
            <person name="Sedlacek I."/>
            <person name="Provaznik J."/>
            <person name="Kralova S."/>
            <person name="Pavlinic D."/>
            <person name="Benes V."/>
            <person name="Kopecky J."/>
        </authorList>
    </citation>
    <scope>NUCLEOTIDE SEQUENCE [LARGE SCALE GENOMIC DNA]</scope>
    <source>
        <strain evidence="1 2">15Tr583</strain>
    </source>
</reference>
<dbReference type="EMBL" id="RPFW01000004">
    <property type="protein sequence ID" value="TVZ03353.1"/>
    <property type="molecule type" value="Genomic_DNA"/>
</dbReference>
<evidence type="ECO:0000313" key="1">
    <source>
        <dbReference type="EMBL" id="TVZ03353.1"/>
    </source>
</evidence>
<sequence>MYLWTLVGHDTAEGTVRAGIGGSLPEIMRTLEPVLLSHRAFIGRIVEVVPRLSVVGLQEIYVPTGREWAGRRDNRGGVHWAQALSPVDPDIAYSAPGVQDLSAEPETQPGARR</sequence>
<proteinExistence type="predicted"/>
<evidence type="ECO:0000313" key="2">
    <source>
        <dbReference type="Proteomes" id="UP000460272"/>
    </source>
</evidence>
<dbReference type="Proteomes" id="UP000460272">
    <property type="component" value="Unassembled WGS sequence"/>
</dbReference>
<protein>
    <submittedName>
        <fullName evidence="1">Uncharacterized protein</fullName>
    </submittedName>
</protein>
<dbReference type="AlphaFoldDB" id="A0A6P2C1L4"/>
<organism evidence="1 2">
    <name type="scientific">Trebonia kvetii</name>
    <dbReference type="NCBI Taxonomy" id="2480626"/>
    <lineage>
        <taxon>Bacteria</taxon>
        <taxon>Bacillati</taxon>
        <taxon>Actinomycetota</taxon>
        <taxon>Actinomycetes</taxon>
        <taxon>Streptosporangiales</taxon>
        <taxon>Treboniaceae</taxon>
        <taxon>Trebonia</taxon>
    </lineage>
</organism>
<accession>A0A6P2C1L4</accession>
<keyword evidence="2" id="KW-1185">Reference proteome</keyword>
<comment type="caution">
    <text evidence="1">The sequence shown here is derived from an EMBL/GenBank/DDBJ whole genome shotgun (WGS) entry which is preliminary data.</text>
</comment>
<name>A0A6P2C1L4_9ACTN</name>